<name>A0AA88XZ28_PINIB</name>
<feature type="region of interest" description="Disordered" evidence="1">
    <location>
        <begin position="1218"/>
        <end position="1243"/>
    </location>
</feature>
<dbReference type="Proteomes" id="UP001186944">
    <property type="component" value="Unassembled WGS sequence"/>
</dbReference>
<feature type="region of interest" description="Disordered" evidence="1">
    <location>
        <begin position="1187"/>
        <end position="1206"/>
    </location>
</feature>
<reference evidence="2" key="1">
    <citation type="submission" date="2019-08" db="EMBL/GenBank/DDBJ databases">
        <title>The improved chromosome-level genome for the pearl oyster Pinctada fucata martensii using PacBio sequencing and Hi-C.</title>
        <authorList>
            <person name="Zheng Z."/>
        </authorList>
    </citation>
    <scope>NUCLEOTIDE SEQUENCE</scope>
    <source>
        <strain evidence="2">ZZ-2019</strain>
        <tissue evidence="2">Adductor muscle</tissue>
    </source>
</reference>
<evidence type="ECO:0000313" key="2">
    <source>
        <dbReference type="EMBL" id="KAK3089764.1"/>
    </source>
</evidence>
<comment type="caution">
    <text evidence="2">The sequence shown here is derived from an EMBL/GenBank/DDBJ whole genome shotgun (WGS) entry which is preliminary data.</text>
</comment>
<feature type="compositionally biased region" description="Low complexity" evidence="1">
    <location>
        <begin position="996"/>
        <end position="1006"/>
    </location>
</feature>
<feature type="compositionally biased region" description="Basic and acidic residues" evidence="1">
    <location>
        <begin position="806"/>
        <end position="815"/>
    </location>
</feature>
<feature type="region of interest" description="Disordered" evidence="1">
    <location>
        <begin position="1140"/>
        <end position="1180"/>
    </location>
</feature>
<feature type="compositionally biased region" description="Basic and acidic residues" evidence="1">
    <location>
        <begin position="924"/>
        <end position="940"/>
    </location>
</feature>
<organism evidence="2 3">
    <name type="scientific">Pinctada imbricata</name>
    <name type="common">Atlantic pearl-oyster</name>
    <name type="synonym">Pinctada martensii</name>
    <dbReference type="NCBI Taxonomy" id="66713"/>
    <lineage>
        <taxon>Eukaryota</taxon>
        <taxon>Metazoa</taxon>
        <taxon>Spiralia</taxon>
        <taxon>Lophotrochozoa</taxon>
        <taxon>Mollusca</taxon>
        <taxon>Bivalvia</taxon>
        <taxon>Autobranchia</taxon>
        <taxon>Pteriomorphia</taxon>
        <taxon>Pterioida</taxon>
        <taxon>Pterioidea</taxon>
        <taxon>Pteriidae</taxon>
        <taxon>Pinctada</taxon>
    </lineage>
</organism>
<dbReference type="InterPro" id="IPR001611">
    <property type="entry name" value="Leu-rich_rpt"/>
</dbReference>
<dbReference type="SMART" id="SM00365">
    <property type="entry name" value="LRR_SD22"/>
    <property type="match status" value="3"/>
</dbReference>
<feature type="region of interest" description="Disordered" evidence="1">
    <location>
        <begin position="754"/>
        <end position="844"/>
    </location>
</feature>
<dbReference type="PROSITE" id="PS51450">
    <property type="entry name" value="LRR"/>
    <property type="match status" value="2"/>
</dbReference>
<feature type="compositionally biased region" description="Basic and acidic residues" evidence="1">
    <location>
        <begin position="880"/>
        <end position="915"/>
    </location>
</feature>
<dbReference type="SUPFAM" id="SSF52058">
    <property type="entry name" value="L domain-like"/>
    <property type="match status" value="1"/>
</dbReference>
<dbReference type="PANTHER" id="PTHR46759:SF2">
    <property type="match status" value="1"/>
</dbReference>
<gene>
    <name evidence="2" type="ORF">FSP39_006312</name>
</gene>
<feature type="region of interest" description="Disordered" evidence="1">
    <location>
        <begin position="878"/>
        <end position="1019"/>
    </location>
</feature>
<proteinExistence type="predicted"/>
<dbReference type="InterPro" id="IPR032675">
    <property type="entry name" value="LRR_dom_sf"/>
</dbReference>
<evidence type="ECO:0000256" key="1">
    <source>
        <dbReference type="SAM" id="MobiDB-lite"/>
    </source>
</evidence>
<evidence type="ECO:0000313" key="3">
    <source>
        <dbReference type="Proteomes" id="UP001186944"/>
    </source>
</evidence>
<sequence length="1243" mass="140404">MKKSKSNSSNIKLDDFVEYFKDVFRTDSVIIDDDSEYDEVVIDEIDNEIREDEVRKAIKSLKRGKSAGLDGIPAEVFIECFEPLISHLTLLFNFIFEKQVYPKAWTESIIVPIPKKGDLSDVNNYRGITLLIRSKAKCALQSVEYLDLSKLDIAVIEKLNSCPKLETLILRANHIYEVSNLECLHQLWNIDLSNNELKSLDGLSRFVTLGSVNLANNDLTWHELGKIRHIHVLNLSMHGNSQMEKDPYYRVHMVDCLPNVWMLDGRIITSAERLQVKHFFQDSALTEKPIRHKLSKDWFIPTTLKKIEVNGIYGDKATHMMRRFPTNGAQNVETDKRRLKYLGYNIQEDLAQNSKYTKREFQVLKYKKTFLEDILDARFEEKERCNMLLMLLVASLEFVMPTHLVKETLDTTKLSRIGKVYTMDLFLLPRDVRCVIVCVLLGAVKIDKDEKEDGGLYDKLYLCLFYTVTELTKLSHSTNTKQSAIKSKLNTLYRDYKCLLASEIVQLLCIVPAFFEYVTKDVGVLNLVITATGDPLIMDKITMIKNSVIQEGEGIRRLYEELSDLLLQQLTVQEQSINISNKTAKMSHSDQILTSKKALPMKVGTSVEMSEFHTKGVTSPDKDPPRVLSAKKIAAQTRKRFPRLGDLLLLGPQTLGKVVSLPQPFVALVAMDSVPVANGAMESKLKTSEDHYTYVNMDQLDFDPELKFWKPRGAIGDSILKEFLATSKCKQRLTMHTIEDLQKELEMKANMADKTLRPNSPNWSVHGRENTPLIYSPRHHAHTPPETPKPKSGQASIPPRPMSSLLKEKLDIDWKRRAKSAGGALDRSHRAESPSGKSFLSQIDVDDSETINELVDDEALPKPSGSDCLQCALEAAISSENKDEVSGEKTDEKHSKHEHKHKDGDPDKHQEEKNDPSLNVKTTEGAKESQETDQKEEEGPKQPLFPKAHSINEPYGRTKPKQAQNLTVTGAPLQIQVPSGEDMSKSEPSTQRGTNSSSSRPQSQRPVSGKKIQSTRPYSAMDAYKYIVAHPIKPNMDNVYNTSYQRQRTEAWKQTAAAKKQKEEIIKVSVVSNGTACDEGRRKSPPPQRPSSPAAIIRIQSSQQVLEEPPSRPTSAALHVKAGTDWLAGGRDLFWESLQKRPRSGHIPGWKEGLPDNMKRPRSAASARHSRGRVTTPVTPSSLVYESMLHGHPTPRDSLPELTDLSDYPSFQQVSVPRVRILGSPQPGHTDFYSEPQQDTIYR</sequence>
<protein>
    <submittedName>
        <fullName evidence="2">Uncharacterized protein</fullName>
    </submittedName>
</protein>
<dbReference type="AlphaFoldDB" id="A0AA88XZ28"/>
<dbReference type="EMBL" id="VSWD01000010">
    <property type="protein sequence ID" value="KAK3089764.1"/>
    <property type="molecule type" value="Genomic_DNA"/>
</dbReference>
<accession>A0AA88XZ28</accession>
<dbReference type="PANTHER" id="PTHR46759">
    <property type="entry name" value="LEUCINE-RICH REPEAT-CONTAINING PROTEIN 72"/>
    <property type="match status" value="1"/>
</dbReference>
<dbReference type="Gene3D" id="3.80.10.10">
    <property type="entry name" value="Ribonuclease Inhibitor"/>
    <property type="match status" value="1"/>
</dbReference>
<dbReference type="InterPro" id="IPR042655">
    <property type="entry name" value="LRC72"/>
</dbReference>
<keyword evidence="3" id="KW-1185">Reference proteome</keyword>
<feature type="compositionally biased region" description="Polar residues" evidence="1">
    <location>
        <begin position="986"/>
        <end position="995"/>
    </location>
</feature>